<protein>
    <submittedName>
        <fullName evidence="2">Uncharacterized protein</fullName>
    </submittedName>
</protein>
<reference evidence="2 3" key="1">
    <citation type="submission" date="2019-04" db="EMBL/GenBank/DDBJ databases">
        <title>Draft genome sequences for three unisolated Alnus-infective Frankia Sp+ strains, AgTrS, AiOr and AvVan, the first sequenced Frankia strains able to sporulate in-planta.</title>
        <authorList>
            <person name="Bethencourt L."/>
            <person name="Vautrin F."/>
            <person name="Taib N."/>
            <person name="Dubost A."/>
            <person name="Castro-Garcia L."/>
            <person name="Imbaud O."/>
            <person name="Abrouk D."/>
            <person name="Fournier P."/>
            <person name="Briolay J."/>
            <person name="Nguyen A."/>
            <person name="Normand P."/>
            <person name="Fernandez M.P."/>
            <person name="Brochier-Armanet C."/>
            <person name="Herrera-Belaroussi A."/>
        </authorList>
    </citation>
    <scope>NUCLEOTIDE SEQUENCE [LARGE SCALE GENOMIC DNA]</scope>
    <source>
        <strain evidence="2 3">AvVan</strain>
    </source>
</reference>
<name>A0A4S5ETV4_9ACTN</name>
<proteinExistence type="predicted"/>
<accession>A0A4S5ETV4</accession>
<sequence length="74" mass="8074">MPGAPTTAVHLAMSVLVPSQRIPDQHVSPDLRMFPDLRPASRGPTGTTPSRRDYSNDAAPNRPSHGHSCPFQMR</sequence>
<organism evidence="2 3">
    <name type="scientific">Candidatus Frankia alpina</name>
    <dbReference type="NCBI Taxonomy" id="2699483"/>
    <lineage>
        <taxon>Bacteria</taxon>
        <taxon>Bacillati</taxon>
        <taxon>Actinomycetota</taxon>
        <taxon>Actinomycetes</taxon>
        <taxon>Frankiales</taxon>
        <taxon>Frankiaceae</taxon>
        <taxon>Frankia</taxon>
    </lineage>
</organism>
<dbReference type="Proteomes" id="UP000305282">
    <property type="component" value="Unassembled WGS sequence"/>
</dbReference>
<comment type="caution">
    <text evidence="2">The sequence shown here is derived from an EMBL/GenBank/DDBJ whole genome shotgun (WGS) entry which is preliminary data.</text>
</comment>
<dbReference type="EMBL" id="SSXH01000028">
    <property type="protein sequence ID" value="THJ75938.1"/>
    <property type="molecule type" value="Genomic_DNA"/>
</dbReference>
<gene>
    <name evidence="2" type="ORF">E7Y31_02535</name>
</gene>
<dbReference type="RefSeq" id="WP_136446732.1">
    <property type="nucleotide sequence ID" value="NZ_SSXH01000028.1"/>
</dbReference>
<keyword evidence="3" id="KW-1185">Reference proteome</keyword>
<feature type="region of interest" description="Disordered" evidence="1">
    <location>
        <begin position="20"/>
        <end position="74"/>
    </location>
</feature>
<evidence type="ECO:0000256" key="1">
    <source>
        <dbReference type="SAM" id="MobiDB-lite"/>
    </source>
</evidence>
<feature type="compositionally biased region" description="Basic and acidic residues" evidence="1">
    <location>
        <begin position="23"/>
        <end position="35"/>
    </location>
</feature>
<dbReference type="AlphaFoldDB" id="A0A4S5ETV4"/>
<evidence type="ECO:0000313" key="3">
    <source>
        <dbReference type="Proteomes" id="UP000305282"/>
    </source>
</evidence>
<evidence type="ECO:0000313" key="2">
    <source>
        <dbReference type="EMBL" id="THJ75938.1"/>
    </source>
</evidence>